<sequence length="118" mass="13923">MSYLNQIHNTVIEPEISPYQKWKPTKLYPYPNNFTQAPSREHQIMVYYNGKPQLQTLSPNTGPIMFPEREINANPINGWERKHTIYPKNSHIMYPTTHSIPGPYLQSYINLPQRTSMY</sequence>
<proteinExistence type="predicted"/>
<protein>
    <submittedName>
        <fullName evidence="1">Uncharacterized protein</fullName>
    </submittedName>
</protein>
<dbReference type="EMBL" id="MG779313">
    <property type="protein sequence ID" value="AUV58208.1"/>
    <property type="molecule type" value="Genomic_DNA"/>
</dbReference>
<accession>A0A2K9V7K9</accession>
<evidence type="ECO:0000313" key="1">
    <source>
        <dbReference type="EMBL" id="AUV58208.1"/>
    </source>
</evidence>
<name>A0A2K9V7K9_9VIRU</name>
<organism evidence="1">
    <name type="scientific">Bandra megavirus</name>
    <dbReference type="NCBI Taxonomy" id="2071566"/>
    <lineage>
        <taxon>Viruses</taxon>
        <taxon>Varidnaviria</taxon>
        <taxon>Bamfordvirae</taxon>
        <taxon>Nucleocytoviricota</taxon>
        <taxon>Megaviricetes</taxon>
        <taxon>Imitervirales</taxon>
        <taxon>Mimiviridae</taxon>
        <taxon>Megamimivirinae</taxon>
        <taxon>Megavirus</taxon>
    </lineage>
</organism>
<reference evidence="1" key="1">
    <citation type="submission" date="2018-01" db="EMBL/GenBank/DDBJ databases">
        <title>Draft genome sequence of Bandra megavirus.</title>
        <authorList>
            <person name="Chatterjee A."/>
            <person name="Yadav R."/>
            <person name="Kondabagil K."/>
        </authorList>
    </citation>
    <scope>NUCLEOTIDE SEQUENCE</scope>
    <source>
        <strain evidence="1">KK-1</strain>
    </source>
</reference>